<comment type="subcellular location">
    <subcellularLocation>
        <location evidence="9">Cytoplasm</location>
    </subcellularLocation>
    <subcellularLocation>
        <location evidence="9">Nucleus</location>
    </subcellularLocation>
</comment>
<dbReference type="KEGG" id="bmy:BM_BM18203"/>
<feature type="domain" description="Carbohydrate kinase PfkB" evidence="10">
    <location>
        <begin position="1"/>
        <end position="294"/>
    </location>
</feature>
<feature type="binding site" evidence="9">
    <location>
        <position position="253"/>
    </location>
    <ligand>
        <name>substrate</name>
    </ligand>
</feature>
<comment type="caution">
    <text evidence="9">Lacks conserved residue(s) required for the propagation of feature annotation.</text>
</comment>
<feature type="active site" description="Proton acceptor" evidence="9">
    <location>
        <position position="253"/>
    </location>
</feature>
<comment type="catalytic activity">
    <reaction evidence="9">
        <text>D-ribose + ATP = D-ribose 5-phosphate + ADP + H(+)</text>
        <dbReference type="Rhea" id="RHEA:13697"/>
        <dbReference type="ChEBI" id="CHEBI:15378"/>
        <dbReference type="ChEBI" id="CHEBI:30616"/>
        <dbReference type="ChEBI" id="CHEBI:47013"/>
        <dbReference type="ChEBI" id="CHEBI:78346"/>
        <dbReference type="ChEBI" id="CHEBI:456216"/>
        <dbReference type="EC" id="2.7.1.15"/>
    </reaction>
</comment>
<dbReference type="NCBIfam" id="TIGR02152">
    <property type="entry name" value="D_ribokin_bact"/>
    <property type="match status" value="1"/>
</dbReference>
<feature type="binding site" evidence="9">
    <location>
        <position position="285"/>
    </location>
    <ligand>
        <name>K(+)</name>
        <dbReference type="ChEBI" id="CHEBI:29103"/>
    </ligand>
</feature>
<keyword evidence="9" id="KW-0963">Cytoplasm</keyword>
<evidence type="ECO:0000256" key="9">
    <source>
        <dbReference type="HAMAP-Rule" id="MF_03215"/>
    </source>
</evidence>
<evidence type="ECO:0000256" key="3">
    <source>
        <dbReference type="ARBA" id="ARBA00022741"/>
    </source>
</evidence>
<reference evidence="11" key="2">
    <citation type="submission" date="2019-04" db="EMBL/GenBank/DDBJ databases">
        <authorList>
            <person name="Howe K."/>
            <person name="Paulini M."/>
            <person name="Williams G."/>
        </authorList>
    </citation>
    <scope>NUCLEOTIDE SEQUENCE [LARGE SCALE GENOMIC DNA]</scope>
    <source>
        <strain evidence="11">FR3</strain>
    </source>
</reference>
<feature type="binding site" evidence="9">
    <location>
        <position position="294"/>
    </location>
    <ligand>
        <name>K(+)</name>
        <dbReference type="ChEBI" id="CHEBI:29103"/>
    </ligand>
</feature>
<dbReference type="PRINTS" id="PR00990">
    <property type="entry name" value="RIBOKINASE"/>
</dbReference>
<keyword evidence="4 9" id="KW-0418">Kinase</keyword>
<evidence type="ECO:0000256" key="6">
    <source>
        <dbReference type="ARBA" id="ARBA00022842"/>
    </source>
</evidence>
<dbReference type="EC" id="2.7.1.15" evidence="9"/>
<comment type="activity regulation">
    <text evidence="9">Activated by a monovalent cation that binds near, but not in, the active site. The most likely occupant of the site in vivo is potassium. Ion binding induces a conformational change that may alter substrate affinity.</text>
</comment>
<keyword evidence="2 9" id="KW-0479">Metal-binding</keyword>
<dbReference type="FunCoup" id="A0A5S6PFE9">
    <property type="interactions" value="720"/>
</dbReference>
<keyword evidence="8 9" id="KW-0119">Carbohydrate metabolism</keyword>
<feature type="binding site" evidence="9">
    <location>
        <position position="290"/>
    </location>
    <ligand>
        <name>K(+)</name>
        <dbReference type="ChEBI" id="CHEBI:29103"/>
    </ligand>
</feature>
<keyword evidence="12" id="KW-1185">Reference proteome</keyword>
<name>A0A5S6PFE9_BRUMA</name>
<feature type="binding site" evidence="9">
    <location>
        <begin position="252"/>
        <end position="253"/>
    </location>
    <ligand>
        <name>ATP</name>
        <dbReference type="ChEBI" id="CHEBI:30616"/>
    </ligand>
</feature>
<dbReference type="GO" id="GO:0005524">
    <property type="term" value="F:ATP binding"/>
    <property type="evidence" value="ECO:0007669"/>
    <property type="project" value="UniProtKB-UniRule"/>
</dbReference>
<evidence type="ECO:0000256" key="5">
    <source>
        <dbReference type="ARBA" id="ARBA00022840"/>
    </source>
</evidence>
<dbReference type="WBParaSite" id="Bm18203.1">
    <property type="protein sequence ID" value="Bm18203.1"/>
    <property type="gene ID" value="WBGene00269350"/>
</dbReference>
<evidence type="ECO:0000256" key="2">
    <source>
        <dbReference type="ARBA" id="ARBA00022723"/>
    </source>
</evidence>
<dbReference type="PANTHER" id="PTHR10584">
    <property type="entry name" value="SUGAR KINASE"/>
    <property type="match status" value="1"/>
</dbReference>
<protein>
    <recommendedName>
        <fullName evidence="9">Ribokinase</fullName>
        <shortName evidence="9">RK</shortName>
        <ecNumber evidence="9">2.7.1.15</ecNumber>
    </recommendedName>
</protein>
<keyword evidence="9" id="KW-0539">Nucleus</keyword>
<dbReference type="InterPro" id="IPR011611">
    <property type="entry name" value="PfkB_dom"/>
</dbReference>
<dbReference type="RefSeq" id="XP_042934035.1">
    <property type="nucleotide sequence ID" value="XM_043078101.1"/>
</dbReference>
<dbReference type="GO" id="GO:0005634">
    <property type="term" value="C:nucleus"/>
    <property type="evidence" value="ECO:0007669"/>
    <property type="project" value="UniProtKB-SubCell"/>
</dbReference>
<dbReference type="STRING" id="6279.A0A5S6PFE9"/>
<feature type="binding site" evidence="9">
    <location>
        <begin position="38"/>
        <end position="42"/>
    </location>
    <ligand>
        <name>substrate</name>
    </ligand>
</feature>
<feature type="binding site" evidence="9">
    <location>
        <position position="139"/>
    </location>
    <ligand>
        <name>substrate</name>
    </ligand>
</feature>
<dbReference type="OrthoDB" id="415590at2759"/>
<dbReference type="GeneID" id="6099631"/>
<comment type="similarity">
    <text evidence="9">Belongs to the carbohydrate kinase PfkB family. Ribokinase subfamily.</text>
</comment>
<feature type="binding site" evidence="9">
    <location>
        <position position="184"/>
    </location>
    <ligand>
        <name>ATP</name>
        <dbReference type="ChEBI" id="CHEBI:30616"/>
    </ligand>
</feature>
<evidence type="ECO:0000313" key="11">
    <source>
        <dbReference type="EMBL" id="VIO93066.1"/>
    </source>
</evidence>
<evidence type="ECO:0000259" key="10">
    <source>
        <dbReference type="Pfam" id="PF00294"/>
    </source>
</evidence>
<comment type="function">
    <text evidence="9">Catalyzes the phosphorylation of ribose at O-5 in a reaction requiring ATP and magnesium. The resulting D-ribose-5-phosphate can then be used either for sythesis of nucleotides, histidine, and tryptophan, or as a component of the pentose phosphate pathway.</text>
</comment>
<keyword evidence="5 9" id="KW-0067">ATP-binding</keyword>
<comment type="pathway">
    <text evidence="9">Carbohydrate metabolism; D-ribose degradation; D-ribose 5-phosphate from beta-D-ribopyranose: step 2/2.</text>
</comment>
<evidence type="ECO:0000313" key="13">
    <source>
        <dbReference type="WBParaSite" id="Bm18203.1"/>
    </source>
</evidence>
<dbReference type="AlphaFoldDB" id="A0A5S6PFE9"/>
<dbReference type="GO" id="GO:0005829">
    <property type="term" value="C:cytosol"/>
    <property type="evidence" value="ECO:0007669"/>
    <property type="project" value="TreeGrafter"/>
</dbReference>
<dbReference type="UniPathway" id="UPA00916">
    <property type="reaction ID" value="UER00889"/>
</dbReference>
<gene>
    <name evidence="11 13" type="primary">Bm18203</name>
    <name evidence="11" type="ORF">BM_BM18203</name>
</gene>
<evidence type="ECO:0000256" key="7">
    <source>
        <dbReference type="ARBA" id="ARBA00022958"/>
    </source>
</evidence>
<comment type="subunit">
    <text evidence="9">Homodimer.</text>
</comment>
<dbReference type="HAMAP" id="MF_01987">
    <property type="entry name" value="Ribokinase"/>
    <property type="match status" value="1"/>
</dbReference>
<dbReference type="EMBL" id="CAAKNF010000193">
    <property type="protein sequence ID" value="VIO93066.1"/>
    <property type="molecule type" value="Genomic_DNA"/>
</dbReference>
<feature type="binding site" evidence="9">
    <location>
        <position position="249"/>
    </location>
    <ligand>
        <name>K(+)</name>
        <dbReference type="ChEBI" id="CHEBI:29103"/>
    </ligand>
</feature>
<feature type="binding site" evidence="9">
    <location>
        <begin position="220"/>
        <end position="225"/>
    </location>
    <ligand>
        <name>ATP</name>
        <dbReference type="ChEBI" id="CHEBI:30616"/>
    </ligand>
</feature>
<evidence type="ECO:0000256" key="4">
    <source>
        <dbReference type="ARBA" id="ARBA00022777"/>
    </source>
</evidence>
<dbReference type="InterPro" id="IPR002139">
    <property type="entry name" value="Ribo/fructo_kinase"/>
</dbReference>
<dbReference type="InterPro" id="IPR011877">
    <property type="entry name" value="Ribokinase"/>
</dbReference>
<comment type="cofactor">
    <cofactor evidence="9">
        <name>Mg(2+)</name>
        <dbReference type="ChEBI" id="CHEBI:18420"/>
    </cofactor>
    <text evidence="9">Requires a divalent cation, most likely magnesium in vivo, as an electrophilic catalyst to aid phosphoryl group transfer. It is the chelate of the metal and the nucleotide that is the actual substrate.</text>
</comment>
<dbReference type="CTD" id="6099631"/>
<keyword evidence="1 9" id="KW-0808">Transferase</keyword>
<dbReference type="GO" id="GO:0004747">
    <property type="term" value="F:ribokinase activity"/>
    <property type="evidence" value="ECO:0007669"/>
    <property type="project" value="UniProtKB-UniRule"/>
</dbReference>
<dbReference type="Pfam" id="PF00294">
    <property type="entry name" value="PfkB"/>
    <property type="match status" value="1"/>
</dbReference>
<dbReference type="CDD" id="cd01174">
    <property type="entry name" value="ribokinase"/>
    <property type="match status" value="1"/>
</dbReference>
<dbReference type="GO" id="GO:0046872">
    <property type="term" value="F:metal ion binding"/>
    <property type="evidence" value="ECO:0007669"/>
    <property type="project" value="UniProtKB-KW"/>
</dbReference>
<dbReference type="SMR" id="A0A5S6PFE9"/>
<accession>A0A5S6PFE9</accession>
<evidence type="ECO:0000256" key="8">
    <source>
        <dbReference type="ARBA" id="ARBA00023277"/>
    </source>
</evidence>
<dbReference type="SUPFAM" id="SSF53613">
    <property type="entry name" value="Ribokinase-like"/>
    <property type="match status" value="1"/>
</dbReference>
<proteinExistence type="inferred from homology"/>
<feature type="binding site" evidence="9">
    <location>
        <begin position="11"/>
        <end position="13"/>
    </location>
    <ligand>
        <name>substrate</name>
    </ligand>
</feature>
<dbReference type="PANTHER" id="PTHR10584:SF166">
    <property type="entry name" value="RIBOKINASE"/>
    <property type="match status" value="1"/>
</dbReference>
<evidence type="ECO:0000313" key="12">
    <source>
        <dbReference type="Proteomes" id="UP000006672"/>
    </source>
</evidence>
<keyword evidence="7 9" id="KW-0630">Potassium</keyword>
<feature type="binding site" evidence="9">
    <location>
        <position position="288"/>
    </location>
    <ligand>
        <name>K(+)</name>
        <dbReference type="ChEBI" id="CHEBI:29103"/>
    </ligand>
</feature>
<dbReference type="Proteomes" id="UP000006672">
    <property type="component" value="Unassembled WGS sequence"/>
</dbReference>
<reference evidence="12" key="1">
    <citation type="journal article" date="2007" name="Science">
        <title>Draft genome of the filarial nematode parasite Brugia malayi.</title>
        <authorList>
            <person name="Ghedin E."/>
            <person name="Wang S."/>
            <person name="Spiro D."/>
            <person name="Caler E."/>
            <person name="Zhao Q."/>
            <person name="Crabtree J."/>
            <person name="Allen J.E."/>
            <person name="Delcher A.L."/>
            <person name="Guiliano D.B."/>
            <person name="Miranda-Saavedra D."/>
            <person name="Angiuoli S.V."/>
            <person name="Creasy T."/>
            <person name="Amedeo P."/>
            <person name="Haas B."/>
            <person name="El-Sayed N.M."/>
            <person name="Wortman J.R."/>
            <person name="Feldblyum T."/>
            <person name="Tallon L."/>
            <person name="Schatz M."/>
            <person name="Shumway M."/>
            <person name="Koo H."/>
            <person name="Salzberg S.L."/>
            <person name="Schobel S."/>
            <person name="Pertea M."/>
            <person name="Pop M."/>
            <person name="White O."/>
            <person name="Barton G.J."/>
            <person name="Carlow C.K."/>
            <person name="Crawford M.J."/>
            <person name="Daub J."/>
            <person name="Dimmic M.W."/>
            <person name="Estes C.F."/>
            <person name="Foster J.M."/>
            <person name="Ganatra M."/>
            <person name="Gregory W.F."/>
            <person name="Johnson N.M."/>
            <person name="Jin J."/>
            <person name="Komuniecki R."/>
            <person name="Korf I."/>
            <person name="Kumar S."/>
            <person name="Laney S."/>
            <person name="Li B.W."/>
            <person name="Li W."/>
            <person name="Lindblom T.H."/>
            <person name="Lustigman S."/>
            <person name="Ma D."/>
            <person name="Maina C.V."/>
            <person name="Martin D.M."/>
            <person name="McCarter J.P."/>
            <person name="McReynolds L."/>
            <person name="Mitreva M."/>
            <person name="Nutman T.B."/>
            <person name="Parkinson J."/>
            <person name="Peregrin-Alvarez J.M."/>
            <person name="Poole C."/>
            <person name="Ren Q."/>
            <person name="Saunders L."/>
            <person name="Sluder A.E."/>
            <person name="Smith K."/>
            <person name="Stanke M."/>
            <person name="Unnasch T.R."/>
            <person name="Ware J."/>
            <person name="Wei A.D."/>
            <person name="Weil G."/>
            <person name="Williams D.J."/>
            <person name="Zhang Y."/>
            <person name="Williams S.A."/>
            <person name="Fraser-Liggett C."/>
            <person name="Slatko B."/>
            <person name="Blaxter M.L."/>
            <person name="Scott A.L."/>
        </authorList>
    </citation>
    <scope>NUCLEOTIDE SEQUENCE</scope>
    <source>
        <strain evidence="12">FR3</strain>
    </source>
</reference>
<sequence length="307" mass="33470">MIDIVVYGSIAQDLVSYTDQFPRPGETIKGIFETSSGGKGANQAAQAAMLGATVYIIGKVGKDVFGVSNVENLKTFGVNTKYIEMSESRKTGCATIIVTKDGENSIVIAPGANLESLSLPIDELDEIIANTKLVLCQNETIYESVRRIFELARKHNVQTFLNYAPVEVTFAKSILKLADILCTNEIETEYLADQRIETIEDAQESAKKLLQAGPSIVILTLGAKGVTYATKQGDSGHITVPTVKVVETTGAGDSFCGAFAYFFVKRPELKLKEQIRRAAYISTLSVQRKGSRDSYLWPKDLPPDLLT</sequence>
<accession>A0A4E9F8C5</accession>
<keyword evidence="3 9" id="KW-0547">Nucleotide-binding</keyword>
<dbReference type="Gene3D" id="3.40.1190.20">
    <property type="match status" value="1"/>
</dbReference>
<reference evidence="13" key="3">
    <citation type="submission" date="2019-12" db="UniProtKB">
        <authorList>
            <consortium name="WormBaseParasite"/>
        </authorList>
    </citation>
    <scope>IDENTIFICATION</scope>
</reference>
<evidence type="ECO:0000256" key="1">
    <source>
        <dbReference type="ARBA" id="ARBA00022679"/>
    </source>
</evidence>
<organism evidence="12 13">
    <name type="scientific">Brugia malayi</name>
    <name type="common">Filarial nematode worm</name>
    <dbReference type="NCBI Taxonomy" id="6279"/>
    <lineage>
        <taxon>Eukaryota</taxon>
        <taxon>Metazoa</taxon>
        <taxon>Ecdysozoa</taxon>
        <taxon>Nematoda</taxon>
        <taxon>Chromadorea</taxon>
        <taxon>Rhabditida</taxon>
        <taxon>Spirurina</taxon>
        <taxon>Spiruromorpha</taxon>
        <taxon>Filarioidea</taxon>
        <taxon>Onchocercidae</taxon>
        <taxon>Brugia</taxon>
    </lineage>
</organism>
<keyword evidence="6 9" id="KW-0460">Magnesium</keyword>
<dbReference type="GO" id="GO:0019303">
    <property type="term" value="P:D-ribose catabolic process"/>
    <property type="evidence" value="ECO:0007669"/>
    <property type="project" value="UniProtKB-UniRule"/>
</dbReference>
<dbReference type="InterPro" id="IPR029056">
    <property type="entry name" value="Ribokinase-like"/>
</dbReference>
<dbReference type="WBParaSite" id="Bm18203.2">
    <property type="protein sequence ID" value="Bm18203.2"/>
    <property type="gene ID" value="WBGene00269350"/>
</dbReference>